<dbReference type="AlphaFoldDB" id="A0A8S1QGP6"/>
<proteinExistence type="predicted"/>
<dbReference type="PROSITE" id="PS50191">
    <property type="entry name" value="CRAL_TRIO"/>
    <property type="match status" value="1"/>
</dbReference>
<evidence type="ECO:0000259" key="1">
    <source>
        <dbReference type="PROSITE" id="PS50191"/>
    </source>
</evidence>
<dbReference type="Pfam" id="PF00650">
    <property type="entry name" value="CRAL_TRIO"/>
    <property type="match status" value="1"/>
</dbReference>
<protein>
    <recommendedName>
        <fullName evidence="1">CRAL-TRIO domain-containing protein</fullName>
    </recommendedName>
</protein>
<dbReference type="PANTHER" id="PTHR46818">
    <property type="entry name" value="DOMAIN-CONTAINING PROTEIN, PUTATIVE-RELATED"/>
    <property type="match status" value="1"/>
</dbReference>
<reference evidence="2" key="1">
    <citation type="submission" date="2021-01" db="EMBL/GenBank/DDBJ databases">
        <authorList>
            <consortium name="Genoscope - CEA"/>
            <person name="William W."/>
        </authorList>
    </citation>
    <scope>NUCLEOTIDE SEQUENCE</scope>
</reference>
<sequence length="490" mass="58263">MNQIYSQYNLERLRLQQSQKDSIKLERTDIKRGTGKNAIRKIFGIEDSSKHEYDIYEKQQLDAFKKEIEEEKDLLKDELILRLLYANHFDFPETIKHMRNHQQWLLDPNNFKWSLNSEEMIKQGAVYISGRGQGLKPIVVINADKFDISIYPIEDIMRAISIVFMVVKDYMLVSGKVESWFVIIESKNTTAFSVPFTHMNQIFEMLKSNFPCYLEKMFIIQPQTSIQVTWQIVEQFIPYNSRHKIEFISNDFSLMFNYINPKQLEQRHGGRAQNIYDFWPPHFDNQNEVEYFLKEQQETNKIQQQIQLLQKVMPFTSSIDVQVSNLLRKQYKPKNKIYQQETHLETNHYYMHKSNSKTVFLNVPQIQQVIQTQEQQEIQQKPQEVNASFEQQLYNQFNNNNYQTYPSQKQFNTNTQTSQQKFRQPLIQSRFIGSKTKQNEIQNSQMLGTQTPVFQSRFIGLKTQHLLIKQDMSIIANKDELVSAQHSQLM</sequence>
<dbReference type="PANTHER" id="PTHR46818:SF1">
    <property type="entry name" value="CHROMOSOME UNDETERMINED SCAFFOLD_125, WHOLE GENOME SHOTGUN SEQUENCE"/>
    <property type="match status" value="1"/>
</dbReference>
<dbReference type="CDD" id="cd00170">
    <property type="entry name" value="SEC14"/>
    <property type="match status" value="1"/>
</dbReference>
<evidence type="ECO:0000313" key="3">
    <source>
        <dbReference type="Proteomes" id="UP000692954"/>
    </source>
</evidence>
<name>A0A8S1QGP6_9CILI</name>
<dbReference type="EMBL" id="CAJJDN010000105">
    <property type="protein sequence ID" value="CAD8114211.1"/>
    <property type="molecule type" value="Genomic_DNA"/>
</dbReference>
<dbReference type="OrthoDB" id="75724at2759"/>
<keyword evidence="3" id="KW-1185">Reference proteome</keyword>
<comment type="caution">
    <text evidence="2">The sequence shown here is derived from an EMBL/GenBank/DDBJ whole genome shotgun (WGS) entry which is preliminary data.</text>
</comment>
<dbReference type="InterPro" id="IPR001251">
    <property type="entry name" value="CRAL-TRIO_dom"/>
</dbReference>
<gene>
    <name evidence="2" type="ORF">PSON_ATCC_30995.1.T1050084</name>
</gene>
<evidence type="ECO:0000313" key="2">
    <source>
        <dbReference type="EMBL" id="CAD8114211.1"/>
    </source>
</evidence>
<feature type="domain" description="CRAL-TRIO" evidence="1">
    <location>
        <begin position="116"/>
        <end position="276"/>
    </location>
</feature>
<accession>A0A8S1QGP6</accession>
<dbReference type="Proteomes" id="UP000692954">
    <property type="component" value="Unassembled WGS sequence"/>
</dbReference>
<dbReference type="SMART" id="SM00516">
    <property type="entry name" value="SEC14"/>
    <property type="match status" value="1"/>
</dbReference>
<organism evidence="2 3">
    <name type="scientific">Paramecium sonneborni</name>
    <dbReference type="NCBI Taxonomy" id="65129"/>
    <lineage>
        <taxon>Eukaryota</taxon>
        <taxon>Sar</taxon>
        <taxon>Alveolata</taxon>
        <taxon>Ciliophora</taxon>
        <taxon>Intramacronucleata</taxon>
        <taxon>Oligohymenophorea</taxon>
        <taxon>Peniculida</taxon>
        <taxon>Parameciidae</taxon>
        <taxon>Paramecium</taxon>
    </lineage>
</organism>